<dbReference type="AlphaFoldDB" id="A0A8E0QYI7"/>
<reference evidence="4" key="2">
    <citation type="submission" date="2021-01" db="EMBL/GenBank/DDBJ databases">
        <title>Pan-genome distribution and transcriptional activeness of fungal secondary metabolism genes in Aspergillus section Fumigati.</title>
        <authorList>
            <person name="Takahashi H."/>
            <person name="Umemura M."/>
            <person name="Ninomiya A."/>
            <person name="Kusuya Y."/>
            <person name="Urayama S."/>
            <person name="Shimizu M."/>
            <person name="Watanabe A."/>
            <person name="Kamei K."/>
            <person name="Yaguchi T."/>
            <person name="Hagiwara D."/>
        </authorList>
    </citation>
    <scope>NUCLEOTIDE SEQUENCE</scope>
    <source>
        <strain evidence="4">IFM 46973</strain>
    </source>
</reference>
<accession>A0A8E0QYI7</accession>
<dbReference type="PROSITE" id="PS50297">
    <property type="entry name" value="ANK_REP_REGION"/>
    <property type="match status" value="1"/>
</dbReference>
<sequence>MAVLKSMLSETRSGQACSPAQLRTVLHWAIQSRDSDLVDLMIHHKAPLDPARDDMNALSALGVAVISQDISIVLRLLDAGAQPGQDEDPCPITTAIETGQLQVIELLIKHGIRLNSDTGLCFIARQNDKVLLQRFIDYGLDLSLDGHTALFTAIMHGQYRMVEFLIEKGANPHLMCELWLQDGDCFTDTLLYSSIGFAIHFRHLQILKLLLAKGVLPAQDDLRLAVKKEFEEAVALLSKFSNQELPPKQTIEGYIRWQHYLERYKGVDFKLRHQWFFVVDSTSTEESEKPSSS</sequence>
<protein>
    <submittedName>
        <fullName evidence="4">Uncharacterized protein</fullName>
    </submittedName>
</protein>
<dbReference type="RefSeq" id="XP_043151018.1">
    <property type="nucleotide sequence ID" value="XM_043295083.1"/>
</dbReference>
<dbReference type="InterPro" id="IPR002110">
    <property type="entry name" value="Ankyrin_rpt"/>
</dbReference>
<dbReference type="PANTHER" id="PTHR24198">
    <property type="entry name" value="ANKYRIN REPEAT AND PROTEIN KINASE DOMAIN-CONTAINING PROTEIN"/>
    <property type="match status" value="1"/>
</dbReference>
<name>A0A8E0QYI7_9EURO</name>
<proteinExistence type="predicted"/>
<organism evidence="4 5">
    <name type="scientific">Aspergillus udagawae</name>
    <dbReference type="NCBI Taxonomy" id="91492"/>
    <lineage>
        <taxon>Eukaryota</taxon>
        <taxon>Fungi</taxon>
        <taxon>Dikarya</taxon>
        <taxon>Ascomycota</taxon>
        <taxon>Pezizomycotina</taxon>
        <taxon>Eurotiomycetes</taxon>
        <taxon>Eurotiomycetidae</taxon>
        <taxon>Eurotiales</taxon>
        <taxon>Aspergillaceae</taxon>
        <taxon>Aspergillus</taxon>
        <taxon>Aspergillus subgen. Fumigati</taxon>
    </lineage>
</organism>
<dbReference type="PANTHER" id="PTHR24198:SF165">
    <property type="entry name" value="ANKYRIN REPEAT-CONTAINING PROTEIN-RELATED"/>
    <property type="match status" value="1"/>
</dbReference>
<dbReference type="Pfam" id="PF00023">
    <property type="entry name" value="Ank"/>
    <property type="match status" value="1"/>
</dbReference>
<dbReference type="Proteomes" id="UP000036893">
    <property type="component" value="Unassembled WGS sequence"/>
</dbReference>
<reference evidence="4" key="1">
    <citation type="journal article" date="2015" name="Genome Announc.">
        <title>Draft Genome Sequence of the Pathogenic Filamentous Fungus Aspergillus udagawae Strain IFM 46973T.</title>
        <authorList>
            <person name="Kusuya Y."/>
            <person name="Takahashi-Nakaguchi A."/>
            <person name="Takahashi H."/>
            <person name="Yaguchi T."/>
        </authorList>
    </citation>
    <scope>NUCLEOTIDE SEQUENCE</scope>
    <source>
        <strain evidence="4">IFM 46973</strain>
    </source>
</reference>
<dbReference type="SUPFAM" id="SSF48403">
    <property type="entry name" value="Ankyrin repeat"/>
    <property type="match status" value="1"/>
</dbReference>
<feature type="repeat" description="ANK" evidence="3">
    <location>
        <begin position="145"/>
        <end position="177"/>
    </location>
</feature>
<dbReference type="Gene3D" id="1.25.40.20">
    <property type="entry name" value="Ankyrin repeat-containing domain"/>
    <property type="match status" value="1"/>
</dbReference>
<comment type="caution">
    <text evidence="4">The sequence shown here is derived from an EMBL/GenBank/DDBJ whole genome shotgun (WGS) entry which is preliminary data.</text>
</comment>
<dbReference type="SMART" id="SM00248">
    <property type="entry name" value="ANK"/>
    <property type="match status" value="5"/>
</dbReference>
<keyword evidence="2 3" id="KW-0040">ANK repeat</keyword>
<evidence type="ECO:0000313" key="4">
    <source>
        <dbReference type="EMBL" id="GIC93752.1"/>
    </source>
</evidence>
<dbReference type="EMBL" id="BBXM02000008">
    <property type="protein sequence ID" value="GIC93752.1"/>
    <property type="molecule type" value="Genomic_DNA"/>
</dbReference>
<evidence type="ECO:0000256" key="1">
    <source>
        <dbReference type="ARBA" id="ARBA00022737"/>
    </source>
</evidence>
<evidence type="ECO:0000256" key="3">
    <source>
        <dbReference type="PROSITE-ProRule" id="PRU00023"/>
    </source>
</evidence>
<keyword evidence="1" id="KW-0677">Repeat</keyword>
<evidence type="ECO:0000256" key="2">
    <source>
        <dbReference type="ARBA" id="ARBA00023043"/>
    </source>
</evidence>
<dbReference type="GeneID" id="66997717"/>
<gene>
    <name evidence="4" type="ORF">Aud_010240</name>
</gene>
<evidence type="ECO:0000313" key="5">
    <source>
        <dbReference type="Proteomes" id="UP000036893"/>
    </source>
</evidence>
<dbReference type="InterPro" id="IPR036770">
    <property type="entry name" value="Ankyrin_rpt-contain_sf"/>
</dbReference>
<dbReference type="Pfam" id="PF12796">
    <property type="entry name" value="Ank_2"/>
    <property type="match status" value="1"/>
</dbReference>
<dbReference type="PROSITE" id="PS50088">
    <property type="entry name" value="ANK_REPEAT"/>
    <property type="match status" value="1"/>
</dbReference>